<evidence type="ECO:0000313" key="2">
    <source>
        <dbReference type="Proteomes" id="UP000426246"/>
    </source>
</evidence>
<dbReference type="AlphaFoldDB" id="A0A6B8RSJ9"/>
<protein>
    <submittedName>
        <fullName evidence="1">Uncharacterized protein</fullName>
    </submittedName>
</protein>
<gene>
    <name evidence="1" type="ORF">EHS13_33450</name>
</gene>
<sequence>MKKVLLFTLVLTISGLLASKYVLAEPRQVVDNFINHLIKKEYDSASLYLFDKSMKIPELIENTPIDGINVLTTPQKNDTQIEIVVAYFKGEHGGERIAFIWELIVKDEKISHIKVIHDGTKPLLEEAKLVKEYQLKFHRRVMVPNEYPSEVTSFNGYIDEKNELLHLGYGIESLHSYLHITVFPISLNLEQYIGNNTVHRTLKDGTKVLYRANFDLAYEIRFQKDGLNYKMAVGKKNLSEKFTVDDLMQIAESMK</sequence>
<accession>A0A6B8RSJ9</accession>
<dbReference type="OrthoDB" id="2595720at2"/>
<organism evidence="1 2">
    <name type="scientific">Paenibacillus psychroresistens</name>
    <dbReference type="NCBI Taxonomy" id="1778678"/>
    <lineage>
        <taxon>Bacteria</taxon>
        <taxon>Bacillati</taxon>
        <taxon>Bacillota</taxon>
        <taxon>Bacilli</taxon>
        <taxon>Bacillales</taxon>
        <taxon>Paenibacillaceae</taxon>
        <taxon>Paenibacillus</taxon>
    </lineage>
</organism>
<dbReference type="KEGG" id="ppsc:EHS13_33450"/>
<keyword evidence="2" id="KW-1185">Reference proteome</keyword>
<evidence type="ECO:0000313" key="1">
    <source>
        <dbReference type="EMBL" id="QGQ99421.1"/>
    </source>
</evidence>
<dbReference type="Proteomes" id="UP000426246">
    <property type="component" value="Chromosome"/>
</dbReference>
<dbReference type="RefSeq" id="WP_162463383.1">
    <property type="nucleotide sequence ID" value="NZ_CP034235.1"/>
</dbReference>
<reference evidence="2" key="1">
    <citation type="submission" date="2018-11" db="EMBL/GenBank/DDBJ databases">
        <title>Complete genome sequence of Paenibacillus sp. ML311-T8.</title>
        <authorList>
            <person name="Nam Y.-D."/>
            <person name="Kang J."/>
            <person name="Chung W.-H."/>
            <person name="Park Y.S."/>
        </authorList>
    </citation>
    <scope>NUCLEOTIDE SEQUENCE [LARGE SCALE GENOMIC DNA]</scope>
    <source>
        <strain evidence="2">ML311-T8</strain>
    </source>
</reference>
<dbReference type="EMBL" id="CP034235">
    <property type="protein sequence ID" value="QGQ99421.1"/>
    <property type="molecule type" value="Genomic_DNA"/>
</dbReference>
<proteinExistence type="predicted"/>
<name>A0A6B8RSJ9_9BACL</name>